<evidence type="ECO:0000313" key="10">
    <source>
        <dbReference type="EMBL" id="KAK1415303.1"/>
    </source>
</evidence>
<feature type="region of interest" description="Disordered" evidence="7">
    <location>
        <begin position="45"/>
        <end position="71"/>
    </location>
</feature>
<dbReference type="InterPro" id="IPR036875">
    <property type="entry name" value="Znf_CCHC_sf"/>
</dbReference>
<dbReference type="Pfam" id="PF25597">
    <property type="entry name" value="SH3_retrovirus"/>
    <property type="match status" value="1"/>
</dbReference>
<dbReference type="InterPro" id="IPR001584">
    <property type="entry name" value="Integrase_cat-core"/>
</dbReference>
<feature type="region of interest" description="Disordered" evidence="7">
    <location>
        <begin position="828"/>
        <end position="860"/>
    </location>
</feature>
<keyword evidence="5" id="KW-0862">Zinc</keyword>
<feature type="region of interest" description="Disordered" evidence="7">
    <location>
        <begin position="277"/>
        <end position="299"/>
    </location>
</feature>
<feature type="region of interest" description="Disordered" evidence="7">
    <location>
        <begin position="1626"/>
        <end position="1708"/>
    </location>
</feature>
<feature type="region of interest" description="Disordered" evidence="7">
    <location>
        <begin position="897"/>
        <end position="975"/>
    </location>
</feature>
<feature type="domain" description="Integrase catalytic" evidence="9">
    <location>
        <begin position="1357"/>
        <end position="1523"/>
    </location>
</feature>
<dbReference type="InterPro" id="IPR001878">
    <property type="entry name" value="Znf_CCHC"/>
</dbReference>
<dbReference type="Pfam" id="PF13976">
    <property type="entry name" value="gag_pre-integrs"/>
    <property type="match status" value="1"/>
</dbReference>
<feature type="compositionally biased region" description="Polar residues" evidence="7">
    <location>
        <begin position="1683"/>
        <end position="1702"/>
    </location>
</feature>
<feature type="coiled-coil region" evidence="6">
    <location>
        <begin position="631"/>
        <end position="661"/>
    </location>
</feature>
<dbReference type="Pfam" id="PF00665">
    <property type="entry name" value="rve"/>
    <property type="match status" value="1"/>
</dbReference>
<evidence type="ECO:0000256" key="3">
    <source>
        <dbReference type="ARBA" id="ARBA00022750"/>
    </source>
</evidence>
<feature type="compositionally biased region" description="Acidic residues" evidence="7">
    <location>
        <begin position="747"/>
        <end position="759"/>
    </location>
</feature>
<dbReference type="PROSITE" id="PS50994">
    <property type="entry name" value="INTEGRASE"/>
    <property type="match status" value="1"/>
</dbReference>
<evidence type="ECO:0000256" key="6">
    <source>
        <dbReference type="SAM" id="Coils"/>
    </source>
</evidence>
<evidence type="ECO:0000256" key="4">
    <source>
        <dbReference type="ARBA" id="ARBA00022801"/>
    </source>
</evidence>
<evidence type="ECO:0000259" key="8">
    <source>
        <dbReference type="PROSITE" id="PS50158"/>
    </source>
</evidence>
<keyword evidence="5" id="KW-0863">Zinc-finger</keyword>
<dbReference type="GO" id="GO:0003676">
    <property type="term" value="F:nucleic acid binding"/>
    <property type="evidence" value="ECO:0007669"/>
    <property type="project" value="InterPro"/>
</dbReference>
<feature type="region of interest" description="Disordered" evidence="7">
    <location>
        <begin position="713"/>
        <end position="771"/>
    </location>
</feature>
<dbReference type="SUPFAM" id="SSF53098">
    <property type="entry name" value="Ribonuclease H-like"/>
    <property type="match status" value="1"/>
</dbReference>
<dbReference type="InterPro" id="IPR036397">
    <property type="entry name" value="RNaseH_sf"/>
</dbReference>
<evidence type="ECO:0000256" key="7">
    <source>
        <dbReference type="SAM" id="MobiDB-lite"/>
    </source>
</evidence>
<dbReference type="SUPFAM" id="SSF56672">
    <property type="entry name" value="DNA/RNA polymerases"/>
    <property type="match status" value="1"/>
</dbReference>
<dbReference type="InterPro" id="IPR054722">
    <property type="entry name" value="PolX-like_BBD"/>
</dbReference>
<organism evidence="10 11">
    <name type="scientific">Tagetes erecta</name>
    <name type="common">African marigold</name>
    <dbReference type="NCBI Taxonomy" id="13708"/>
    <lineage>
        <taxon>Eukaryota</taxon>
        <taxon>Viridiplantae</taxon>
        <taxon>Streptophyta</taxon>
        <taxon>Embryophyta</taxon>
        <taxon>Tracheophyta</taxon>
        <taxon>Spermatophyta</taxon>
        <taxon>Magnoliopsida</taxon>
        <taxon>eudicotyledons</taxon>
        <taxon>Gunneridae</taxon>
        <taxon>Pentapetalae</taxon>
        <taxon>asterids</taxon>
        <taxon>campanulids</taxon>
        <taxon>Asterales</taxon>
        <taxon>Asteraceae</taxon>
        <taxon>Asteroideae</taxon>
        <taxon>Heliantheae alliance</taxon>
        <taxon>Tageteae</taxon>
        <taxon>Tagetes</taxon>
    </lineage>
</organism>
<keyword evidence="11" id="KW-1185">Reference proteome</keyword>
<feature type="compositionally biased region" description="Polar residues" evidence="7">
    <location>
        <begin position="49"/>
        <end position="62"/>
    </location>
</feature>
<dbReference type="InterPro" id="IPR043502">
    <property type="entry name" value="DNA/RNA_pol_sf"/>
</dbReference>
<dbReference type="Proteomes" id="UP001229421">
    <property type="component" value="Unassembled WGS sequence"/>
</dbReference>
<dbReference type="EMBL" id="JAUHHV010000008">
    <property type="protein sequence ID" value="KAK1415303.1"/>
    <property type="molecule type" value="Genomic_DNA"/>
</dbReference>
<dbReference type="InterPro" id="IPR057670">
    <property type="entry name" value="SH3_retrovirus"/>
</dbReference>
<dbReference type="InterPro" id="IPR013103">
    <property type="entry name" value="RVT_2"/>
</dbReference>
<accession>A0AAD8K3P7</accession>
<feature type="compositionally biased region" description="Basic and acidic residues" evidence="7">
    <location>
        <begin position="715"/>
        <end position="736"/>
    </location>
</feature>
<evidence type="ECO:0000313" key="11">
    <source>
        <dbReference type="Proteomes" id="UP001229421"/>
    </source>
</evidence>
<dbReference type="PANTHER" id="PTHR42648:SF32">
    <property type="entry name" value="RIBONUCLEASE H-LIKE DOMAIN, GAG-PRE-INTEGRASE DOMAIN PROTEIN-RELATED"/>
    <property type="match status" value="1"/>
</dbReference>
<evidence type="ECO:0000256" key="5">
    <source>
        <dbReference type="PROSITE-ProRule" id="PRU00047"/>
    </source>
</evidence>
<feature type="compositionally biased region" description="Polar residues" evidence="7">
    <location>
        <begin position="1659"/>
        <end position="1670"/>
    </location>
</feature>
<dbReference type="Gene3D" id="3.30.420.10">
    <property type="entry name" value="Ribonuclease H-like superfamily/Ribonuclease H"/>
    <property type="match status" value="1"/>
</dbReference>
<evidence type="ECO:0000256" key="2">
    <source>
        <dbReference type="ARBA" id="ARBA00022723"/>
    </source>
</evidence>
<dbReference type="CDD" id="cd09272">
    <property type="entry name" value="RNase_HI_RT_Ty1"/>
    <property type="match status" value="1"/>
</dbReference>
<dbReference type="PROSITE" id="PS50158">
    <property type="entry name" value="ZF_CCHC"/>
    <property type="match status" value="1"/>
</dbReference>
<dbReference type="GO" id="GO:0004190">
    <property type="term" value="F:aspartic-type endopeptidase activity"/>
    <property type="evidence" value="ECO:0007669"/>
    <property type="project" value="UniProtKB-KW"/>
</dbReference>
<dbReference type="InterPro" id="IPR025724">
    <property type="entry name" value="GAG-pre-integrase_dom"/>
</dbReference>
<comment type="caution">
    <text evidence="10">The sequence shown here is derived from an EMBL/GenBank/DDBJ whole genome shotgun (WGS) entry which is preliminary data.</text>
</comment>
<feature type="compositionally biased region" description="Low complexity" evidence="7">
    <location>
        <begin position="289"/>
        <end position="299"/>
    </location>
</feature>
<gene>
    <name evidence="10" type="ORF">QVD17_31082</name>
</gene>
<dbReference type="InterPro" id="IPR012337">
    <property type="entry name" value="RNaseH-like_sf"/>
</dbReference>
<reference evidence="10" key="1">
    <citation type="journal article" date="2023" name="bioRxiv">
        <title>Improved chromosome-level genome assembly for marigold (Tagetes erecta).</title>
        <authorList>
            <person name="Jiang F."/>
            <person name="Yuan L."/>
            <person name="Wang S."/>
            <person name="Wang H."/>
            <person name="Xu D."/>
            <person name="Wang A."/>
            <person name="Fan W."/>
        </authorList>
    </citation>
    <scope>NUCLEOTIDE SEQUENCE</scope>
    <source>
        <strain evidence="10">WSJ</strain>
        <tissue evidence="10">Leaf</tissue>
    </source>
</reference>
<evidence type="ECO:0000256" key="1">
    <source>
        <dbReference type="ARBA" id="ARBA00022670"/>
    </source>
</evidence>
<dbReference type="GO" id="GO:0006508">
    <property type="term" value="P:proteolysis"/>
    <property type="evidence" value="ECO:0007669"/>
    <property type="project" value="UniProtKB-KW"/>
</dbReference>
<keyword evidence="4" id="KW-0378">Hydrolase</keyword>
<evidence type="ECO:0000259" key="9">
    <source>
        <dbReference type="PROSITE" id="PS50994"/>
    </source>
</evidence>
<sequence length="2165" mass="246028">MAPNDDYDNRVPRLVNRADFKNWTIRLKHHLCSIDNDLWKSIDKGPHIPTQTAPDSASTYTKDSTEPYPEDNLSAEDLRKVKNDSKAYSLMCKGLPLQVLSRLDTYQTGYTLFKALKSICEGGEQLRSLKKQKLKRQLELFEHIAGESVHQMMNRFVHLTTEMSNVGAKTDLQDLNDILLCALPSSWKQTVTLLKHTEKFPMDLDLLIAKIEEVDIDESSRNTDRTGSHAQYKYIVNPANTVENAFLAQDATKFEDEGDLFVGASFYTDSSYFPSSTTYSQPQSPPRAQVQTQSESQSSTVQAKVKDVINILLQDDETKNAFTAFMASFQAYQGSHLNQMDVVLQDLFEMDPDDVEEMDLNWQMVMVAYRTQKHAYVNRSFKPHANKTVGFDKSKARCFNCNCYGHFSRECKAPKNQNYNDQASSSGQNQGQGQSSQQSSSYQSRNQRFFQKPYQSLPMPELKDEGKKPEDQTKALVVSVKDGYDWSAYAEQFTSDLTSSLALVCEIEEDWSEEGDIKVIDTVSEDSEEYDWSAKSDPVEESETEVALMATSNESSSSTKQPKVSIELPPNYVPLPIDVKERLCSEQCIQQVEHYRTHSFKIGDKLSKHEKIHEQLKIDHKISDEKILSLKESWNKTLKELELVTKQLEEMTKNFEQEKVAHAVTQVELTKVKSCKNMVKQLVNERGNKNKTGLGFTHEQMPKSITQTLPENFNEFDHSPENERKFKEIQRSKSESEGSEVLIESLKEEDDLTVEADDEASNKSDNKSEPVLIQLVEYPKLNPEPEETVKEEGEFSGYNDPEYIRWKNEQKAKVADQLIKKQEVKKAEVSNAKMHKLKSKVNQSETKPLKGKSVIKSNDNTKAQIVKNDKVKPVKKVSKGKTIKFVSAGTFDLNGSYGKPINSTIKSNSGLKTGSGPKSSAVNDKRIESKKVTKQDVLKSNQVPKQAKSQSKSPQKNVNLKPNKTDNESRVGSTSKVNNRLFRISKKHCEICDRYNHVTAECFFNRYCSYCDKRNHSSEECFYNKFCDICERRNHGTKDCFFRKTSTREMTPFPNFQRNQSFGFQNVNQSHSPVLRNFNRNNSVSNNFSSRNVQVNSFKPRALMVRNQKFENNLDPKLEERFIALRRKQSIQANGRNSFQNLSNETSFQNLHYQQVRPRRPINSWFVDSGCSRHMTGNHALLQDFKLKNGTHVAFGGDAGGKITREGTVSNGVISFDKVNYCAQLNFNLLSVSQICDKSYSTLFDDSFCYILKPGFKIDNEWVVVKAPRDRDVYKLDMSQIDAETETTCLIAHASNDESQLWHRRLGHSNFRNMNRLVTGNHAVGIPSKKFSTTDLCPACLKGKQHRMSFKSKQEHSISKPLQMLHMDLFGPTNVQSIGKKSYCFVIIDDFTRFSWVYFLHVKSETAELLKEFIIKVENQLDCKVKILRSDNGTEFKNANVDLFCAEKGIARQFSAPRTPQQNGVAERKNRSLIEAARSMLADAKIPITFWDEAIATACFVQNRTLLVQDKNKTSYELLFGRKPNISYLKAFGCPVSILNISDHLGKFESKSDDGFFLGYSSVSKAYRVFNSKTNTVVETINVKFLENPFPSVAHGPEWLFDLDSLSKSFNSNLFDFSGNSRKESGDLGCFSDDSDNDDDGNLNSEYPFMSFHNPDHGVSSQAPGPSGSQEDQESNILGDDVNPQSSPNDGGSVQNQPSSDPNVEVVPDSFDYFINSPEQVPNFTPHTSTILQDLPNLNQSNLESQVQGDAIPTHRIHKKHPVSQIIGPLNQRTTRSQTEQANVCLYSCFLSQVVPKNISDALQDNSWIEAMQEELLQFRKQEVWKLVDLPEGENAIGTRWLYKNKADERGIVVRNKARLIAQGYTQEEGAFLYGPFTDDVYVRQPPGFEDPDYPHRVYKLSKALYGLHQAPRIWYETLSKHLLEHGFTRGQIDPTLFMKRENKDLLCVQVYVDDIIFGSTSASMCKEFEEIMKSRFQMSSMGEINFFLGLQVKQSADGIFINQSKFVEKLLKKFKMQDCQTIRTPSDVNCKIQPDPKGKSVDQTLYRSMIGSLMYLTASRPDIMYAVCVCARYQSDPKESHLVAVKRIFRYLKGKPNLGLWYPYEGNFELYSYSDSDFGGCALDRKSTTGGCQFLGPRLVSWQCKKQTNVSVSTAEAEYIAASA</sequence>
<feature type="compositionally biased region" description="Low complexity" evidence="7">
    <location>
        <begin position="942"/>
        <end position="956"/>
    </location>
</feature>
<keyword evidence="2" id="KW-0479">Metal-binding</keyword>
<feature type="domain" description="CCHC-type" evidence="8">
    <location>
        <begin position="397"/>
        <end position="412"/>
    </location>
</feature>
<feature type="compositionally biased region" description="Polar residues" evidence="7">
    <location>
        <begin position="901"/>
        <end position="922"/>
    </location>
</feature>
<feature type="compositionally biased region" description="Low complexity" evidence="7">
    <location>
        <begin position="424"/>
        <end position="445"/>
    </location>
</feature>
<feature type="region of interest" description="Disordered" evidence="7">
    <location>
        <begin position="418"/>
        <end position="445"/>
    </location>
</feature>
<dbReference type="Pfam" id="PF07727">
    <property type="entry name" value="RVT_2"/>
    <property type="match status" value="2"/>
</dbReference>
<keyword evidence="3" id="KW-0064">Aspartyl protease</keyword>
<keyword evidence="1" id="KW-0645">Protease</keyword>
<name>A0AAD8K3P7_TARER</name>
<dbReference type="SUPFAM" id="SSF57756">
    <property type="entry name" value="Retrovirus zinc finger-like domains"/>
    <property type="match status" value="1"/>
</dbReference>
<dbReference type="PANTHER" id="PTHR42648">
    <property type="entry name" value="TRANSPOSASE, PUTATIVE-RELATED"/>
    <property type="match status" value="1"/>
</dbReference>
<dbReference type="InterPro" id="IPR039537">
    <property type="entry name" value="Retrotran_Ty1/copia-like"/>
</dbReference>
<dbReference type="Pfam" id="PF14223">
    <property type="entry name" value="Retrotran_gag_2"/>
    <property type="match status" value="1"/>
</dbReference>
<dbReference type="Pfam" id="PF22936">
    <property type="entry name" value="Pol_BBD"/>
    <property type="match status" value="1"/>
</dbReference>
<feature type="compositionally biased region" description="Basic and acidic residues" evidence="7">
    <location>
        <begin position="923"/>
        <end position="937"/>
    </location>
</feature>
<dbReference type="GO" id="GO:0008270">
    <property type="term" value="F:zinc ion binding"/>
    <property type="evidence" value="ECO:0007669"/>
    <property type="project" value="UniProtKB-KW"/>
</dbReference>
<protein>
    <submittedName>
        <fullName evidence="10">Uncharacterized protein</fullName>
    </submittedName>
</protein>
<proteinExistence type="predicted"/>
<keyword evidence="6" id="KW-0175">Coiled coil</keyword>
<dbReference type="GO" id="GO:0015074">
    <property type="term" value="P:DNA integration"/>
    <property type="evidence" value="ECO:0007669"/>
    <property type="project" value="InterPro"/>
</dbReference>